<evidence type="ECO:0000313" key="13">
    <source>
        <dbReference type="Proteomes" id="UP000694844"/>
    </source>
</evidence>
<evidence type="ECO:0000256" key="9">
    <source>
        <dbReference type="ARBA" id="ARBA00023170"/>
    </source>
</evidence>
<evidence type="ECO:0000256" key="3">
    <source>
        <dbReference type="ARBA" id="ARBA00022614"/>
    </source>
</evidence>
<dbReference type="Proteomes" id="UP000694844">
    <property type="component" value="Chromosome 7"/>
</dbReference>
<keyword evidence="7 11" id="KW-1133">Transmembrane helix</keyword>
<keyword evidence="8 11" id="KW-0472">Membrane</keyword>
<dbReference type="GO" id="GO:0038023">
    <property type="term" value="F:signaling receptor activity"/>
    <property type="evidence" value="ECO:0007669"/>
    <property type="project" value="TreeGrafter"/>
</dbReference>
<dbReference type="InterPro" id="IPR003591">
    <property type="entry name" value="Leu-rich_rpt_typical-subtyp"/>
</dbReference>
<dbReference type="KEGG" id="cvn:111104635"/>
<dbReference type="Gene3D" id="3.40.50.10140">
    <property type="entry name" value="Toll/interleukin-1 receptor homology (TIR) domain"/>
    <property type="match status" value="1"/>
</dbReference>
<dbReference type="GeneID" id="111104635"/>
<dbReference type="SMART" id="SM00255">
    <property type="entry name" value="TIR"/>
    <property type="match status" value="1"/>
</dbReference>
<keyword evidence="13" id="KW-1185">Reference proteome</keyword>
<dbReference type="PROSITE" id="PS50104">
    <property type="entry name" value="TIR"/>
    <property type="match status" value="1"/>
</dbReference>
<sequence>MITNIPDFCNSDGNNSKIEQLNLQYTSISGLREDNFKCLYSLQFLDLKHNILKDVPNFCSRSNSSYTPHLKHLYLRNTSIVLLSGYKFLCLPKLQELDLCSNCLKVIPSFCNENNSSVNPSLTALDLSWNEIHNIFANSFRCLSSLKTLRLRYITISKLENNVFRPLTSLRTLEISNCKNLKHIRKDAFNISSVVTLTFSYNDFKFKDISRYFPDYLFRFCKNVTKLVLSGNHFPTNPVAQTILRPLEKLKYLYLTNSRLDTIHEHTFNSSRRLRTIFLDNNRLTGWDKNVFNNLSQLSYLNLAFNKIAVFDKNSIPMKILNNLKVFNLAYNPFDCGCDMIWFKRWSLTTNVTLLSFPRMYSCQTPVSMFHKPLVSLTLTEEDCKEKNPWLVVITSVSAGALLLLFVSITISIQMPTIKNYMYYLRLKKMGYVKLINEQEFTYDAYVVYCEEDENWVIHTLVSVIESKGFRLCIPDREFEVGADRCDQIISAFNESKKILVVFSNNFAKNEWCLWQLNLVEERLRRSGNSAVIFVLYKNISSKNMISSLHRTLKQKAILTWYEGGRRENMFWKVVVLALGSPLGEPPISVIQ</sequence>
<feature type="transmembrane region" description="Helical" evidence="11">
    <location>
        <begin position="390"/>
        <end position="413"/>
    </location>
</feature>
<dbReference type="SUPFAM" id="SSF52058">
    <property type="entry name" value="L domain-like"/>
    <property type="match status" value="1"/>
</dbReference>
<dbReference type="GO" id="GO:0007165">
    <property type="term" value="P:signal transduction"/>
    <property type="evidence" value="ECO:0007669"/>
    <property type="project" value="InterPro"/>
</dbReference>
<dbReference type="Gene3D" id="3.80.10.10">
    <property type="entry name" value="Ribonuclease Inhibitor"/>
    <property type="match status" value="3"/>
</dbReference>
<gene>
    <name evidence="14" type="primary">LOC111104635</name>
</gene>
<dbReference type="PROSITE" id="PS51450">
    <property type="entry name" value="LRR"/>
    <property type="match status" value="2"/>
</dbReference>
<evidence type="ECO:0000256" key="2">
    <source>
        <dbReference type="ARBA" id="ARBA00009634"/>
    </source>
</evidence>
<evidence type="ECO:0000256" key="8">
    <source>
        <dbReference type="ARBA" id="ARBA00023136"/>
    </source>
</evidence>
<evidence type="ECO:0000256" key="5">
    <source>
        <dbReference type="ARBA" id="ARBA00022729"/>
    </source>
</evidence>
<evidence type="ECO:0000256" key="6">
    <source>
        <dbReference type="ARBA" id="ARBA00022737"/>
    </source>
</evidence>
<organism evidence="13 14">
    <name type="scientific">Crassostrea virginica</name>
    <name type="common">Eastern oyster</name>
    <dbReference type="NCBI Taxonomy" id="6565"/>
    <lineage>
        <taxon>Eukaryota</taxon>
        <taxon>Metazoa</taxon>
        <taxon>Spiralia</taxon>
        <taxon>Lophotrochozoa</taxon>
        <taxon>Mollusca</taxon>
        <taxon>Bivalvia</taxon>
        <taxon>Autobranchia</taxon>
        <taxon>Pteriomorphia</taxon>
        <taxon>Ostreida</taxon>
        <taxon>Ostreoidea</taxon>
        <taxon>Ostreidae</taxon>
        <taxon>Crassostrea</taxon>
    </lineage>
</organism>
<evidence type="ECO:0000313" key="14">
    <source>
        <dbReference type="RefSeq" id="XP_022294406.1"/>
    </source>
</evidence>
<dbReference type="SMART" id="SM00369">
    <property type="entry name" value="LRR_TYP"/>
    <property type="match status" value="8"/>
</dbReference>
<keyword evidence="10" id="KW-0325">Glycoprotein</keyword>
<protein>
    <submittedName>
        <fullName evidence="14">Toll-like receptor 13</fullName>
    </submittedName>
</protein>
<dbReference type="InterPro" id="IPR001611">
    <property type="entry name" value="Leu-rich_rpt"/>
</dbReference>
<dbReference type="InterPro" id="IPR032675">
    <property type="entry name" value="LRR_dom_sf"/>
</dbReference>
<dbReference type="InterPro" id="IPR000483">
    <property type="entry name" value="Cys-rich_flank_reg_C"/>
</dbReference>
<evidence type="ECO:0000256" key="1">
    <source>
        <dbReference type="ARBA" id="ARBA00004479"/>
    </source>
</evidence>
<accession>A0A8B8ATI9</accession>
<proteinExistence type="inferred from homology"/>
<dbReference type="PANTHER" id="PTHR24365">
    <property type="entry name" value="TOLL-LIKE RECEPTOR"/>
    <property type="match status" value="1"/>
</dbReference>
<dbReference type="InterPro" id="IPR000157">
    <property type="entry name" value="TIR_dom"/>
</dbReference>
<keyword evidence="3" id="KW-0433">Leucine-rich repeat</keyword>
<dbReference type="OrthoDB" id="6140924at2759"/>
<dbReference type="SMART" id="SM00082">
    <property type="entry name" value="LRRCT"/>
    <property type="match status" value="1"/>
</dbReference>
<comment type="subcellular location">
    <subcellularLocation>
        <location evidence="1">Membrane</location>
        <topology evidence="1">Single-pass type I membrane protein</topology>
    </subcellularLocation>
</comment>
<evidence type="ECO:0000256" key="10">
    <source>
        <dbReference type="ARBA" id="ARBA00023180"/>
    </source>
</evidence>
<dbReference type="AlphaFoldDB" id="A0A8B8ATI9"/>
<keyword evidence="5" id="KW-0732">Signal</keyword>
<comment type="similarity">
    <text evidence="2">Belongs to the Toll-like receptor family.</text>
</comment>
<evidence type="ECO:0000256" key="4">
    <source>
        <dbReference type="ARBA" id="ARBA00022692"/>
    </source>
</evidence>
<evidence type="ECO:0000259" key="12">
    <source>
        <dbReference type="PROSITE" id="PS50104"/>
    </source>
</evidence>
<dbReference type="RefSeq" id="XP_022294406.1">
    <property type="nucleotide sequence ID" value="XM_022438698.1"/>
</dbReference>
<name>A0A8B8ATI9_CRAVI</name>
<dbReference type="GO" id="GO:0005886">
    <property type="term" value="C:plasma membrane"/>
    <property type="evidence" value="ECO:0007669"/>
    <property type="project" value="TreeGrafter"/>
</dbReference>
<evidence type="ECO:0000256" key="7">
    <source>
        <dbReference type="ARBA" id="ARBA00022989"/>
    </source>
</evidence>
<dbReference type="Pfam" id="PF01582">
    <property type="entry name" value="TIR"/>
    <property type="match status" value="1"/>
</dbReference>
<dbReference type="PANTHER" id="PTHR24365:SF541">
    <property type="entry name" value="PROTEIN TOLL-RELATED"/>
    <property type="match status" value="1"/>
</dbReference>
<keyword evidence="9" id="KW-0675">Receptor</keyword>
<dbReference type="SUPFAM" id="SSF52200">
    <property type="entry name" value="Toll/Interleukin receptor TIR domain"/>
    <property type="match status" value="1"/>
</dbReference>
<feature type="domain" description="TIR" evidence="12">
    <location>
        <begin position="441"/>
        <end position="579"/>
    </location>
</feature>
<reference evidence="14" key="1">
    <citation type="submission" date="2025-08" db="UniProtKB">
        <authorList>
            <consortium name="RefSeq"/>
        </authorList>
    </citation>
    <scope>IDENTIFICATION</scope>
    <source>
        <tissue evidence="14">Whole sample</tissue>
    </source>
</reference>
<keyword evidence="4 11" id="KW-0812">Transmembrane</keyword>
<keyword evidence="6" id="KW-0677">Repeat</keyword>
<dbReference type="InterPro" id="IPR035897">
    <property type="entry name" value="Toll_tir_struct_dom_sf"/>
</dbReference>
<dbReference type="Pfam" id="PF13855">
    <property type="entry name" value="LRR_8"/>
    <property type="match status" value="2"/>
</dbReference>
<evidence type="ECO:0000256" key="11">
    <source>
        <dbReference type="SAM" id="Phobius"/>
    </source>
</evidence>